<evidence type="ECO:0000313" key="2">
    <source>
        <dbReference type="EMBL" id="KKL44367.1"/>
    </source>
</evidence>
<gene>
    <name evidence="2" type="ORF">LCGC14_2366390</name>
</gene>
<comment type="caution">
    <text evidence="2">The sequence shown here is derived from an EMBL/GenBank/DDBJ whole genome shotgun (WGS) entry which is preliminary data.</text>
</comment>
<sequence length="241" mass="25007">MAQMNWDQMREEAEKTGGFSPHPIGTFRFKVIEASLKKGTKGNGQILARLENQDAGPNNGKTVLNNMSPLKNDGTPNGMFFQQLGALGFTKDHEIYAQLSNMDEAQGLAYLATNILGKEVICEITHRDYNGIRDNVKSMKPVGAAPATGGVPTAPPASVPAAPPAAPLPVEAAPVAPVAPVAPAPVPAVVPVAPAPVAVEESAPVPAVEATQAPTTEEAVVAQQLAAPPVVPIPTPPNRPF</sequence>
<name>A0A0F9EZW2_9ZZZZ</name>
<accession>A0A0F9EZW2</accession>
<dbReference type="AlphaFoldDB" id="A0A0F9EZW2"/>
<organism evidence="2">
    <name type="scientific">marine sediment metagenome</name>
    <dbReference type="NCBI Taxonomy" id="412755"/>
    <lineage>
        <taxon>unclassified sequences</taxon>
        <taxon>metagenomes</taxon>
        <taxon>ecological metagenomes</taxon>
    </lineage>
</organism>
<proteinExistence type="predicted"/>
<evidence type="ECO:0000256" key="1">
    <source>
        <dbReference type="SAM" id="MobiDB-lite"/>
    </source>
</evidence>
<dbReference type="EMBL" id="LAZR01034784">
    <property type="protein sequence ID" value="KKL44367.1"/>
    <property type="molecule type" value="Genomic_DNA"/>
</dbReference>
<reference evidence="2" key="1">
    <citation type="journal article" date="2015" name="Nature">
        <title>Complex archaea that bridge the gap between prokaryotes and eukaryotes.</title>
        <authorList>
            <person name="Spang A."/>
            <person name="Saw J.H."/>
            <person name="Jorgensen S.L."/>
            <person name="Zaremba-Niedzwiedzka K."/>
            <person name="Martijn J."/>
            <person name="Lind A.E."/>
            <person name="van Eijk R."/>
            <person name="Schleper C."/>
            <person name="Guy L."/>
            <person name="Ettema T.J."/>
        </authorList>
    </citation>
    <scope>NUCLEOTIDE SEQUENCE</scope>
</reference>
<feature type="region of interest" description="Disordered" evidence="1">
    <location>
        <begin position="1"/>
        <end position="20"/>
    </location>
</feature>
<protein>
    <submittedName>
        <fullName evidence="2">Uncharacterized protein</fullName>
    </submittedName>
</protein>